<dbReference type="AlphaFoldDB" id="A0A1H4VR96"/>
<keyword evidence="3" id="KW-0732">Signal</keyword>
<keyword evidence="6" id="KW-1185">Reference proteome</keyword>
<feature type="region of interest" description="Disordered" evidence="1">
    <location>
        <begin position="149"/>
        <end position="206"/>
    </location>
</feature>
<evidence type="ECO:0000259" key="4">
    <source>
        <dbReference type="Pfam" id="PF07987"/>
    </source>
</evidence>
<keyword evidence="2" id="KW-1133">Transmembrane helix</keyword>
<sequence>MSRILKSTLSAAGAAALLVGSAAAASAHVGVTPDKTGAGSYALLTFGIPHGCDAQPTTKVTISLPKELDDATPTVNPNWTIQKVTEKLPEPKKLETGNSITTRTKAIVYTAKTPLDPHQRDALVLSVKVPSTPDTTLYFPTLQECSTGSTDWSQIPAAGQDEESLKSPAPSFKVTAASAGGEHGGHGAATPEAAAPASSTSDDGASAARSWVGLGAGVAGLVLGGVALVRTRRAAAK</sequence>
<dbReference type="InterPro" id="IPR038507">
    <property type="entry name" value="YcnI-like_sf"/>
</dbReference>
<evidence type="ECO:0000256" key="3">
    <source>
        <dbReference type="SAM" id="SignalP"/>
    </source>
</evidence>
<feature type="compositionally biased region" description="Low complexity" evidence="1">
    <location>
        <begin position="188"/>
        <end position="206"/>
    </location>
</feature>
<dbReference type="CDD" id="cd08545">
    <property type="entry name" value="YcnI_like"/>
    <property type="match status" value="1"/>
</dbReference>
<dbReference type="Proteomes" id="UP000182652">
    <property type="component" value="Unassembled WGS sequence"/>
</dbReference>
<evidence type="ECO:0000313" key="5">
    <source>
        <dbReference type="EMBL" id="SEC83566.1"/>
    </source>
</evidence>
<evidence type="ECO:0000256" key="1">
    <source>
        <dbReference type="SAM" id="MobiDB-lite"/>
    </source>
</evidence>
<keyword evidence="2" id="KW-0472">Membrane</keyword>
<protein>
    <submittedName>
        <fullName evidence="5">Uncharacterized protein YcnI</fullName>
    </submittedName>
</protein>
<dbReference type="Pfam" id="PF07987">
    <property type="entry name" value="DUF1775"/>
    <property type="match status" value="1"/>
</dbReference>
<name>A0A1H4VR96_9MICC</name>
<accession>A0A1H4VR96</accession>
<gene>
    <name evidence="5" type="ORF">SAMN04489745_3292</name>
</gene>
<feature type="signal peptide" evidence="3">
    <location>
        <begin position="1"/>
        <end position="24"/>
    </location>
</feature>
<feature type="chain" id="PRO_5010267410" evidence="3">
    <location>
        <begin position="25"/>
        <end position="237"/>
    </location>
</feature>
<reference evidence="5 6" key="1">
    <citation type="submission" date="2016-10" db="EMBL/GenBank/DDBJ databases">
        <authorList>
            <person name="de Groot N.N."/>
        </authorList>
    </citation>
    <scope>NUCLEOTIDE SEQUENCE [LARGE SCALE GENOMIC DNA]</scope>
    <source>
        <strain evidence="5 6">DSM 10495</strain>
    </source>
</reference>
<keyword evidence="2" id="KW-0812">Transmembrane</keyword>
<evidence type="ECO:0000256" key="2">
    <source>
        <dbReference type="SAM" id="Phobius"/>
    </source>
</evidence>
<dbReference type="InterPro" id="IPR012533">
    <property type="entry name" value="YcnI-copper_dom"/>
</dbReference>
<dbReference type="EMBL" id="FNSN01000004">
    <property type="protein sequence ID" value="SEC83566.1"/>
    <property type="molecule type" value="Genomic_DNA"/>
</dbReference>
<feature type="transmembrane region" description="Helical" evidence="2">
    <location>
        <begin position="211"/>
        <end position="229"/>
    </location>
</feature>
<proteinExistence type="predicted"/>
<dbReference type="STRING" id="156980.SAMN04489745_3292"/>
<dbReference type="Gene3D" id="2.60.40.2230">
    <property type="entry name" value="Uncharacterised protein YcnI-like PF07987, DUF1775"/>
    <property type="match status" value="1"/>
</dbReference>
<feature type="domain" description="YncI copper-binding" evidence="4">
    <location>
        <begin position="28"/>
        <end position="174"/>
    </location>
</feature>
<dbReference type="RefSeq" id="WP_066214857.1">
    <property type="nucleotide sequence ID" value="NZ_FNSN01000004.1"/>
</dbReference>
<evidence type="ECO:0000313" key="6">
    <source>
        <dbReference type="Proteomes" id="UP000182652"/>
    </source>
</evidence>
<organism evidence="5 6">
    <name type="scientific">Arthrobacter woluwensis</name>
    <dbReference type="NCBI Taxonomy" id="156980"/>
    <lineage>
        <taxon>Bacteria</taxon>
        <taxon>Bacillati</taxon>
        <taxon>Actinomycetota</taxon>
        <taxon>Actinomycetes</taxon>
        <taxon>Micrococcales</taxon>
        <taxon>Micrococcaceae</taxon>
        <taxon>Arthrobacter</taxon>
    </lineage>
</organism>